<accession>A0ABD0YB20</accession>
<sequence>MPQLRTLRHYQLTAALCLLHGQQWKDQKTNLPRYKLTNIDADFSHVVRSRMSPGWVLPVDALRLAVALCPDAVDVRLRFDCSTPHDVASSLTSLSRLLRFSAVCVTSGERTLLDFTDIVPLLEHFGSKTLITLELKVLEEVDPHLILRHCTRLEVLTLSGCGFVAPSTCPAHGCSPQSIRGPQLRLLFYADGDDFSWDHYLPQCFWRTVLFSGDRRKPNRLEGVFLESPRMTPETLDVTLRDKCLPMLRVLSVCRMPEVTMEHLMAAAPSAYLRVSKCDQIKQRHAARIKQLAKIEVKHE</sequence>
<organism evidence="1 2">
    <name type="scientific">Ranatra chinensis</name>
    <dbReference type="NCBI Taxonomy" id="642074"/>
    <lineage>
        <taxon>Eukaryota</taxon>
        <taxon>Metazoa</taxon>
        <taxon>Ecdysozoa</taxon>
        <taxon>Arthropoda</taxon>
        <taxon>Hexapoda</taxon>
        <taxon>Insecta</taxon>
        <taxon>Pterygota</taxon>
        <taxon>Neoptera</taxon>
        <taxon>Paraneoptera</taxon>
        <taxon>Hemiptera</taxon>
        <taxon>Heteroptera</taxon>
        <taxon>Panheteroptera</taxon>
        <taxon>Nepomorpha</taxon>
        <taxon>Nepidae</taxon>
        <taxon>Ranatrinae</taxon>
        <taxon>Ranatra</taxon>
    </lineage>
</organism>
<evidence type="ECO:0000313" key="2">
    <source>
        <dbReference type="Proteomes" id="UP001558652"/>
    </source>
</evidence>
<dbReference type="Proteomes" id="UP001558652">
    <property type="component" value="Unassembled WGS sequence"/>
</dbReference>
<proteinExistence type="predicted"/>
<reference evidence="1 2" key="1">
    <citation type="submission" date="2024-07" db="EMBL/GenBank/DDBJ databases">
        <title>Chromosome-level genome assembly of the water stick insect Ranatra chinensis (Heteroptera: Nepidae).</title>
        <authorList>
            <person name="Liu X."/>
        </authorList>
    </citation>
    <scope>NUCLEOTIDE SEQUENCE [LARGE SCALE GENOMIC DNA]</scope>
    <source>
        <strain evidence="1">Cailab_2021Rc</strain>
        <tissue evidence="1">Muscle</tissue>
    </source>
</reference>
<comment type="caution">
    <text evidence="1">The sequence shown here is derived from an EMBL/GenBank/DDBJ whole genome shotgun (WGS) entry which is preliminary data.</text>
</comment>
<name>A0ABD0YB20_9HEMI</name>
<dbReference type="AlphaFoldDB" id="A0ABD0YB20"/>
<keyword evidence="2" id="KW-1185">Reference proteome</keyword>
<gene>
    <name evidence="1" type="ORF">AAG570_001152</name>
</gene>
<protein>
    <submittedName>
        <fullName evidence="1">Uncharacterized protein</fullName>
    </submittedName>
</protein>
<dbReference type="EMBL" id="JBFDAA010000010">
    <property type="protein sequence ID" value="KAL1124526.1"/>
    <property type="molecule type" value="Genomic_DNA"/>
</dbReference>
<evidence type="ECO:0000313" key="1">
    <source>
        <dbReference type="EMBL" id="KAL1124526.1"/>
    </source>
</evidence>